<dbReference type="Proteomes" id="UP000184356">
    <property type="component" value="Unassembled WGS sequence"/>
</dbReference>
<keyword evidence="2" id="KW-0862">Zinc</keyword>
<keyword evidence="6" id="KW-0539">Nucleus</keyword>
<dbReference type="InterPro" id="IPR001138">
    <property type="entry name" value="Zn2Cys6_DnaBD"/>
</dbReference>
<keyword evidence="12" id="KW-1185">Reference proteome</keyword>
<dbReference type="Gene3D" id="4.10.240.10">
    <property type="entry name" value="Zn(2)-C6 fungal-type DNA-binding domain"/>
    <property type="match status" value="1"/>
</dbReference>
<dbReference type="PROSITE" id="PS50048">
    <property type="entry name" value="ZN2_CY6_FUNGAL_2"/>
    <property type="match status" value="1"/>
</dbReference>
<dbReference type="PANTHER" id="PTHR47660:SF7">
    <property type="entry name" value="TRANSCRIPTION FACTOR WITH C2H2 AND ZN(2)-CYS(6) DNA BINDING DOMAIN (EUROFUNG)"/>
    <property type="match status" value="1"/>
</dbReference>
<feature type="compositionally biased region" description="Pro residues" evidence="8">
    <location>
        <begin position="271"/>
        <end position="280"/>
    </location>
</feature>
<dbReference type="InterPro" id="IPR013087">
    <property type="entry name" value="Znf_C2H2_type"/>
</dbReference>
<dbReference type="PROSITE" id="PS00028">
    <property type="entry name" value="ZINC_FINGER_C2H2_1"/>
    <property type="match status" value="2"/>
</dbReference>
<dbReference type="GeneID" id="63766162"/>
<dbReference type="Pfam" id="PF04082">
    <property type="entry name" value="Fungal_trans"/>
    <property type="match status" value="1"/>
</dbReference>
<dbReference type="InterPro" id="IPR036864">
    <property type="entry name" value="Zn2-C6_fun-type_DNA-bd_sf"/>
</dbReference>
<dbReference type="SMART" id="SM00355">
    <property type="entry name" value="ZnF_C2H2"/>
    <property type="match status" value="2"/>
</dbReference>
<reference evidence="12" key="1">
    <citation type="journal article" date="2017" name="Genome Biol.">
        <title>Comparative genomics reveals high biological diversity and specific adaptations in the industrially and medically important fungal genus Aspergillus.</title>
        <authorList>
            <person name="de Vries R.P."/>
            <person name="Riley R."/>
            <person name="Wiebenga A."/>
            <person name="Aguilar-Osorio G."/>
            <person name="Amillis S."/>
            <person name="Uchima C.A."/>
            <person name="Anderluh G."/>
            <person name="Asadollahi M."/>
            <person name="Askin M."/>
            <person name="Barry K."/>
            <person name="Battaglia E."/>
            <person name="Bayram O."/>
            <person name="Benocci T."/>
            <person name="Braus-Stromeyer S.A."/>
            <person name="Caldana C."/>
            <person name="Canovas D."/>
            <person name="Cerqueira G.C."/>
            <person name="Chen F."/>
            <person name="Chen W."/>
            <person name="Choi C."/>
            <person name="Clum A."/>
            <person name="Dos Santos R.A."/>
            <person name="Damasio A.R."/>
            <person name="Diallinas G."/>
            <person name="Emri T."/>
            <person name="Fekete E."/>
            <person name="Flipphi M."/>
            <person name="Freyberg S."/>
            <person name="Gallo A."/>
            <person name="Gournas C."/>
            <person name="Habgood R."/>
            <person name="Hainaut M."/>
            <person name="Harispe M.L."/>
            <person name="Henrissat B."/>
            <person name="Hilden K.S."/>
            <person name="Hope R."/>
            <person name="Hossain A."/>
            <person name="Karabika E."/>
            <person name="Karaffa L."/>
            <person name="Karanyi Z."/>
            <person name="Krasevec N."/>
            <person name="Kuo A."/>
            <person name="Kusch H."/>
            <person name="LaButti K."/>
            <person name="Lagendijk E.L."/>
            <person name="Lapidus A."/>
            <person name="Levasseur A."/>
            <person name="Lindquist E."/>
            <person name="Lipzen A."/>
            <person name="Logrieco A.F."/>
            <person name="MacCabe A."/>
            <person name="Maekelae M.R."/>
            <person name="Malavazi I."/>
            <person name="Melin P."/>
            <person name="Meyer V."/>
            <person name="Mielnichuk N."/>
            <person name="Miskei M."/>
            <person name="Molnar A.P."/>
            <person name="Mule G."/>
            <person name="Ngan C.Y."/>
            <person name="Orejas M."/>
            <person name="Orosz E."/>
            <person name="Ouedraogo J.P."/>
            <person name="Overkamp K.M."/>
            <person name="Park H.-S."/>
            <person name="Perrone G."/>
            <person name="Piumi F."/>
            <person name="Punt P.J."/>
            <person name="Ram A.F."/>
            <person name="Ramon A."/>
            <person name="Rauscher S."/>
            <person name="Record E."/>
            <person name="Riano-Pachon D.M."/>
            <person name="Robert V."/>
            <person name="Roehrig J."/>
            <person name="Ruller R."/>
            <person name="Salamov A."/>
            <person name="Salih N.S."/>
            <person name="Samson R.A."/>
            <person name="Sandor E."/>
            <person name="Sanguinetti M."/>
            <person name="Schuetze T."/>
            <person name="Sepcic K."/>
            <person name="Shelest E."/>
            <person name="Sherlock G."/>
            <person name="Sophianopoulou V."/>
            <person name="Squina F.M."/>
            <person name="Sun H."/>
            <person name="Susca A."/>
            <person name="Todd R.B."/>
            <person name="Tsang A."/>
            <person name="Unkles S.E."/>
            <person name="van de Wiele N."/>
            <person name="van Rossen-Uffink D."/>
            <person name="Oliveira J.V."/>
            <person name="Vesth T.C."/>
            <person name="Visser J."/>
            <person name="Yu J.-H."/>
            <person name="Zhou M."/>
            <person name="Andersen M.R."/>
            <person name="Archer D.B."/>
            <person name="Baker S.E."/>
            <person name="Benoit I."/>
            <person name="Brakhage A.A."/>
            <person name="Braus G.H."/>
            <person name="Fischer R."/>
            <person name="Frisvad J.C."/>
            <person name="Goldman G.H."/>
            <person name="Houbraken J."/>
            <person name="Oakley B."/>
            <person name="Pocsi I."/>
            <person name="Scazzocchio C."/>
            <person name="Seiboth B."/>
            <person name="vanKuyk P.A."/>
            <person name="Wortman J."/>
            <person name="Dyer P.S."/>
            <person name="Grigoriev I.V."/>
        </authorList>
    </citation>
    <scope>NUCLEOTIDE SEQUENCE [LARGE SCALE GENOMIC DNA]</scope>
    <source>
        <strain evidence="12">CBS 593.65</strain>
    </source>
</reference>
<dbReference type="PROSITE" id="PS50157">
    <property type="entry name" value="ZINC_FINGER_C2H2_2"/>
    <property type="match status" value="2"/>
</dbReference>
<feature type="domain" description="C2H2-type" evidence="10">
    <location>
        <begin position="2"/>
        <end position="29"/>
    </location>
</feature>
<dbReference type="Pfam" id="PF00172">
    <property type="entry name" value="Zn_clus"/>
    <property type="match status" value="1"/>
</dbReference>
<sequence length="875" mass="97101">MFACEHCDRTYQTRSSLARHLRNHTIGRSRHICPTCDVAFSRRDLLMRHMRIHGPSPRAPRAISPQESRSTAAPRRRVHTACQACRVARVKCNGEKPCLPCTINQLDCVYTSRSSRVSRTTAAGPGASPRTSTAGSDVAGNALETGPVLPPTEFPITPVELPSCHAPSMSHLATSGEPTLVNGDADAMIDLCDMGSMDDLGLSWAAGILDPVSWPWMHESLYLQGNYGDDWPAAVAAAGLPEPSSLHSDDQTYLAAGSYPQHNAQGSIHPPHAPSIPPSRPVITPATNGTSSPTQPDLSGFRSRSESQARVAQELVEYATRAKLEIPHSRLCYWWSMSLRVTEAFQIDDWQTPNSDSSLVRMVELYRKHFAPLWPLLRVQDYDPALLHPLLFLVLVSIGAMYGTPREASLGAAVHEEIRQVLVSPLLTIEETEHSMVPLAQARLLTQVAALYFGQRRAFSYAQHLGAVLIAQARRMDLFSTYRVYCPTANASKEEQLNAWCAVEARKRLAFGILRGDVYASVLMNSRPLLSPEEIDFDLPAPDEIWIGADQPSVDELLARIKAHAPRGPRLSFCDLVRIAFDRSEALLEMEPTRYELLLFGLQEPVWRFSHDPHLFRRLTGSHELPDISRGTVDLRYSPGGPLERRPSSVQADQLGIVHRRMGDLRDQRIQLIEALRKWERSFTAVRTTGLSQSHRTSVMSSLLLFKLSFLRLAAPLADLHSVAQALSNRHAVENRRLSQLTAWAQSQDARVAVDFACQIWTLLAHETERPVEDRAKHNLLAYSGLHHTTVVLWVFAGSHEEAVSDIGLPGIAGEAPMPLCRMKSTRLIKHILYLYKLLAPVGWCSFAAAAERLSRHVFPGQTSTTVGTFQFDGD</sequence>
<evidence type="ECO:0000313" key="11">
    <source>
        <dbReference type="EMBL" id="OJJ53637.1"/>
    </source>
</evidence>
<dbReference type="InterPro" id="IPR007219">
    <property type="entry name" value="XnlR_reg_dom"/>
</dbReference>
<keyword evidence="1" id="KW-0479">Metal-binding</keyword>
<dbReference type="GO" id="GO:0008270">
    <property type="term" value="F:zinc ion binding"/>
    <property type="evidence" value="ECO:0007669"/>
    <property type="project" value="UniProtKB-KW"/>
</dbReference>
<keyword evidence="3" id="KW-0805">Transcription regulation</keyword>
<evidence type="ECO:0000259" key="10">
    <source>
        <dbReference type="PROSITE" id="PS50157"/>
    </source>
</evidence>
<dbReference type="SUPFAM" id="SSF57701">
    <property type="entry name" value="Zn2/Cys6 DNA-binding domain"/>
    <property type="match status" value="1"/>
</dbReference>
<feature type="domain" description="Zn(2)-C6 fungal-type" evidence="9">
    <location>
        <begin position="81"/>
        <end position="110"/>
    </location>
</feature>
<feature type="domain" description="C2H2-type" evidence="10">
    <location>
        <begin position="31"/>
        <end position="53"/>
    </location>
</feature>
<name>A0A1L9T2J5_9EURO</name>
<evidence type="ECO:0000256" key="7">
    <source>
        <dbReference type="PROSITE-ProRule" id="PRU00042"/>
    </source>
</evidence>
<evidence type="ECO:0000256" key="1">
    <source>
        <dbReference type="ARBA" id="ARBA00022723"/>
    </source>
</evidence>
<protein>
    <recommendedName>
        <fullName evidence="13">Zn(2)-C6 fungal-type domain-containing protein</fullName>
    </recommendedName>
</protein>
<dbReference type="EMBL" id="KV878597">
    <property type="protein sequence ID" value="OJJ53637.1"/>
    <property type="molecule type" value="Genomic_DNA"/>
</dbReference>
<evidence type="ECO:0000256" key="2">
    <source>
        <dbReference type="ARBA" id="ARBA00022833"/>
    </source>
</evidence>
<dbReference type="SMART" id="SM00066">
    <property type="entry name" value="GAL4"/>
    <property type="match status" value="1"/>
</dbReference>
<dbReference type="OrthoDB" id="654211at2759"/>
<dbReference type="RefSeq" id="XP_040697443.1">
    <property type="nucleotide sequence ID" value="XM_040850089.1"/>
</dbReference>
<dbReference type="InterPro" id="IPR036236">
    <property type="entry name" value="Znf_C2H2_sf"/>
</dbReference>
<dbReference type="Gene3D" id="3.30.160.60">
    <property type="entry name" value="Classic Zinc Finger"/>
    <property type="match status" value="1"/>
</dbReference>
<feature type="region of interest" description="Disordered" evidence="8">
    <location>
        <begin position="53"/>
        <end position="75"/>
    </location>
</feature>
<gene>
    <name evidence="11" type="ORF">ASPSYDRAFT_62208</name>
</gene>
<evidence type="ECO:0000313" key="12">
    <source>
        <dbReference type="Proteomes" id="UP000184356"/>
    </source>
</evidence>
<dbReference type="STRING" id="1036612.A0A1L9T2J5"/>
<evidence type="ECO:0000256" key="3">
    <source>
        <dbReference type="ARBA" id="ARBA00023015"/>
    </source>
</evidence>
<feature type="region of interest" description="Disordered" evidence="8">
    <location>
        <begin position="119"/>
        <end position="144"/>
    </location>
</feature>
<evidence type="ECO:0000256" key="8">
    <source>
        <dbReference type="SAM" id="MobiDB-lite"/>
    </source>
</evidence>
<evidence type="ECO:0008006" key="13">
    <source>
        <dbReference type="Google" id="ProtNLM"/>
    </source>
</evidence>
<dbReference type="CDD" id="cd12148">
    <property type="entry name" value="fungal_TF_MHR"/>
    <property type="match status" value="1"/>
</dbReference>
<organism evidence="11 12">
    <name type="scientific">Aspergillus sydowii CBS 593.65</name>
    <dbReference type="NCBI Taxonomy" id="1036612"/>
    <lineage>
        <taxon>Eukaryota</taxon>
        <taxon>Fungi</taxon>
        <taxon>Dikarya</taxon>
        <taxon>Ascomycota</taxon>
        <taxon>Pezizomycotina</taxon>
        <taxon>Eurotiomycetes</taxon>
        <taxon>Eurotiomycetidae</taxon>
        <taxon>Eurotiales</taxon>
        <taxon>Aspergillaceae</taxon>
        <taxon>Aspergillus</taxon>
        <taxon>Aspergillus subgen. Nidulantes</taxon>
    </lineage>
</organism>
<dbReference type="PANTHER" id="PTHR47660">
    <property type="entry name" value="TRANSCRIPTION FACTOR WITH C2H2 AND ZN(2)-CYS(6) DNA BINDING DOMAIN (EUROFUNG)-RELATED-RELATED"/>
    <property type="match status" value="1"/>
</dbReference>
<proteinExistence type="predicted"/>
<keyword evidence="4" id="KW-0238">DNA-binding</keyword>
<dbReference type="SUPFAM" id="SSF57667">
    <property type="entry name" value="beta-beta-alpha zinc fingers"/>
    <property type="match status" value="1"/>
</dbReference>
<dbReference type="GO" id="GO:0006351">
    <property type="term" value="P:DNA-templated transcription"/>
    <property type="evidence" value="ECO:0007669"/>
    <property type="project" value="InterPro"/>
</dbReference>
<dbReference type="CDD" id="cd00067">
    <property type="entry name" value="GAL4"/>
    <property type="match status" value="1"/>
</dbReference>
<dbReference type="GO" id="GO:0000981">
    <property type="term" value="F:DNA-binding transcription factor activity, RNA polymerase II-specific"/>
    <property type="evidence" value="ECO:0007669"/>
    <property type="project" value="InterPro"/>
</dbReference>
<keyword evidence="7" id="KW-0863">Zinc-finger</keyword>
<evidence type="ECO:0000256" key="4">
    <source>
        <dbReference type="ARBA" id="ARBA00023125"/>
    </source>
</evidence>
<dbReference type="Pfam" id="PF00096">
    <property type="entry name" value="zf-C2H2"/>
    <property type="match status" value="2"/>
</dbReference>
<evidence type="ECO:0000256" key="5">
    <source>
        <dbReference type="ARBA" id="ARBA00023163"/>
    </source>
</evidence>
<evidence type="ECO:0000256" key="6">
    <source>
        <dbReference type="ARBA" id="ARBA00023242"/>
    </source>
</evidence>
<dbReference type="AlphaFoldDB" id="A0A1L9T2J5"/>
<feature type="region of interest" description="Disordered" evidence="8">
    <location>
        <begin position="260"/>
        <end position="304"/>
    </location>
</feature>
<accession>A0A1L9T2J5</accession>
<dbReference type="PROSITE" id="PS00463">
    <property type="entry name" value="ZN2_CY6_FUNGAL_1"/>
    <property type="match status" value="1"/>
</dbReference>
<dbReference type="GO" id="GO:0003677">
    <property type="term" value="F:DNA binding"/>
    <property type="evidence" value="ECO:0007669"/>
    <property type="project" value="UniProtKB-KW"/>
</dbReference>
<feature type="compositionally biased region" description="Polar residues" evidence="8">
    <location>
        <begin position="285"/>
        <end position="297"/>
    </location>
</feature>
<evidence type="ECO:0000259" key="9">
    <source>
        <dbReference type="PROSITE" id="PS50048"/>
    </source>
</evidence>
<keyword evidence="5" id="KW-0804">Transcription</keyword>
<dbReference type="VEuPathDB" id="FungiDB:ASPSYDRAFT_62208"/>